<evidence type="ECO:0000256" key="7">
    <source>
        <dbReference type="SAM" id="MobiDB-lite"/>
    </source>
</evidence>
<feature type="domain" description="Major facilitator superfamily (MFS) profile" evidence="9">
    <location>
        <begin position="45"/>
        <end position="280"/>
    </location>
</feature>
<feature type="transmembrane region" description="Helical" evidence="8">
    <location>
        <begin position="47"/>
        <end position="67"/>
    </location>
</feature>
<evidence type="ECO:0000313" key="10">
    <source>
        <dbReference type="EMBL" id="CCC91416.1"/>
    </source>
</evidence>
<evidence type="ECO:0000256" key="1">
    <source>
        <dbReference type="ARBA" id="ARBA00004141"/>
    </source>
</evidence>
<feature type="transmembrane region" description="Helical" evidence="8">
    <location>
        <begin position="87"/>
        <end position="107"/>
    </location>
</feature>
<keyword evidence="2" id="KW-0813">Transport</keyword>
<evidence type="ECO:0000256" key="2">
    <source>
        <dbReference type="ARBA" id="ARBA00022448"/>
    </source>
</evidence>
<dbReference type="InterPro" id="IPR020846">
    <property type="entry name" value="MFS_dom"/>
</dbReference>
<accession>G0UPV5</accession>
<evidence type="ECO:0000256" key="8">
    <source>
        <dbReference type="SAM" id="Phobius"/>
    </source>
</evidence>
<dbReference type="GO" id="GO:0016020">
    <property type="term" value="C:membrane"/>
    <property type="evidence" value="ECO:0007669"/>
    <property type="project" value="UniProtKB-SubCell"/>
</dbReference>
<dbReference type="InterPro" id="IPR036259">
    <property type="entry name" value="MFS_trans_sf"/>
</dbReference>
<dbReference type="SUPFAM" id="SSF103473">
    <property type="entry name" value="MFS general substrate transporter"/>
    <property type="match status" value="1"/>
</dbReference>
<dbReference type="InterPro" id="IPR044770">
    <property type="entry name" value="MFS_spinster-like"/>
</dbReference>
<comment type="similarity">
    <text evidence="6">Belongs to the major facilitator superfamily. Spinster (TC 2.A.1.49) family.</text>
</comment>
<dbReference type="AlphaFoldDB" id="G0UPV5"/>
<keyword evidence="3 8" id="KW-0812">Transmembrane</keyword>
<feature type="transmembrane region" description="Helical" evidence="8">
    <location>
        <begin position="143"/>
        <end position="160"/>
    </location>
</feature>
<gene>
    <name evidence="10" type="ORF">TCIL3000_7_2260</name>
</gene>
<dbReference type="Gene3D" id="1.20.1250.20">
    <property type="entry name" value="MFS general substrate transporter like domains"/>
    <property type="match status" value="1"/>
</dbReference>
<dbReference type="GO" id="GO:0022857">
    <property type="term" value="F:transmembrane transporter activity"/>
    <property type="evidence" value="ECO:0007669"/>
    <property type="project" value="InterPro"/>
</dbReference>
<dbReference type="PANTHER" id="PTHR23505">
    <property type="entry name" value="SPINSTER"/>
    <property type="match status" value="1"/>
</dbReference>
<proteinExistence type="inferred from homology"/>
<sequence>MSKRREFAENDDSCGLDMQKDCGESAHQSFIVSGEVLDKNLLWRNMIMFVLLKVVGSYDSGAFSAAVGAENGIAEEWGLTTIQQGALSASVFLGCMVGCPLAGNLFSRRSAKAVLVWSLVLHSVFTFCFATFTAYLISMLSRFLIGITLSFIFVYIPVWVDDFAPCNRQSVWMALHNAGVPVGVLTGYLCGAILPSYTRISWEWAFYAKCVLMIPILAYFVRVDHRSIDRRVGGRGCDRGGTSNGQHREEDDPVTRPPAGGRWKVDDSSETSYSVGRCLS</sequence>
<evidence type="ECO:0000256" key="5">
    <source>
        <dbReference type="ARBA" id="ARBA00023136"/>
    </source>
</evidence>
<comment type="subcellular location">
    <subcellularLocation>
        <location evidence="1">Membrane</location>
        <topology evidence="1">Multi-pass membrane protein</topology>
    </subcellularLocation>
</comment>
<protein>
    <submittedName>
        <fullName evidence="10">Uncharacterized protein TCIL3000_7_2260</fullName>
    </submittedName>
</protein>
<dbReference type="EMBL" id="HE575320">
    <property type="protein sequence ID" value="CCC91416.1"/>
    <property type="molecule type" value="Genomic_DNA"/>
</dbReference>
<evidence type="ECO:0000256" key="3">
    <source>
        <dbReference type="ARBA" id="ARBA00022692"/>
    </source>
</evidence>
<feature type="transmembrane region" description="Helical" evidence="8">
    <location>
        <begin position="204"/>
        <end position="221"/>
    </location>
</feature>
<feature type="region of interest" description="Disordered" evidence="7">
    <location>
        <begin position="234"/>
        <end position="280"/>
    </location>
</feature>
<name>G0UPV5_TRYCI</name>
<feature type="non-terminal residue" evidence="10">
    <location>
        <position position="280"/>
    </location>
</feature>
<keyword evidence="5 8" id="KW-0472">Membrane</keyword>
<evidence type="ECO:0000256" key="4">
    <source>
        <dbReference type="ARBA" id="ARBA00022989"/>
    </source>
</evidence>
<feature type="transmembrane region" description="Helical" evidence="8">
    <location>
        <begin position="172"/>
        <end position="198"/>
    </location>
</feature>
<evidence type="ECO:0000256" key="6">
    <source>
        <dbReference type="ARBA" id="ARBA00024338"/>
    </source>
</evidence>
<organism evidence="10">
    <name type="scientific">Trypanosoma congolense (strain IL3000)</name>
    <dbReference type="NCBI Taxonomy" id="1068625"/>
    <lineage>
        <taxon>Eukaryota</taxon>
        <taxon>Discoba</taxon>
        <taxon>Euglenozoa</taxon>
        <taxon>Kinetoplastea</taxon>
        <taxon>Metakinetoplastina</taxon>
        <taxon>Trypanosomatida</taxon>
        <taxon>Trypanosomatidae</taxon>
        <taxon>Trypanosoma</taxon>
        <taxon>Nannomonas</taxon>
    </lineage>
</organism>
<dbReference type="CDD" id="cd06174">
    <property type="entry name" value="MFS"/>
    <property type="match status" value="1"/>
</dbReference>
<dbReference type="Pfam" id="PF07690">
    <property type="entry name" value="MFS_1"/>
    <property type="match status" value="1"/>
</dbReference>
<reference evidence="10" key="1">
    <citation type="journal article" date="2012" name="Proc. Natl. Acad. Sci. U.S.A.">
        <title>Antigenic diversity is generated by distinct evolutionary mechanisms in African trypanosome species.</title>
        <authorList>
            <person name="Jackson A.P."/>
            <person name="Berry A."/>
            <person name="Aslett M."/>
            <person name="Allison H.C."/>
            <person name="Burton P."/>
            <person name="Vavrova-Anderson J."/>
            <person name="Brown R."/>
            <person name="Browne H."/>
            <person name="Corton N."/>
            <person name="Hauser H."/>
            <person name="Gamble J."/>
            <person name="Gilderthorp R."/>
            <person name="Marcello L."/>
            <person name="McQuillan J."/>
            <person name="Otto T.D."/>
            <person name="Quail M.A."/>
            <person name="Sanders M.J."/>
            <person name="van Tonder A."/>
            <person name="Ginger M.L."/>
            <person name="Field M.C."/>
            <person name="Barry J.D."/>
            <person name="Hertz-Fowler C."/>
            <person name="Berriman M."/>
        </authorList>
    </citation>
    <scope>NUCLEOTIDE SEQUENCE</scope>
    <source>
        <strain evidence="10">IL3000</strain>
    </source>
</reference>
<feature type="transmembrane region" description="Helical" evidence="8">
    <location>
        <begin position="114"/>
        <end position="137"/>
    </location>
</feature>
<dbReference type="VEuPathDB" id="TriTrypDB:TcIL3000_7_2260"/>
<dbReference type="PROSITE" id="PS50850">
    <property type="entry name" value="MFS"/>
    <property type="match status" value="1"/>
</dbReference>
<dbReference type="InterPro" id="IPR011701">
    <property type="entry name" value="MFS"/>
</dbReference>
<keyword evidence="4 8" id="KW-1133">Transmembrane helix</keyword>
<evidence type="ECO:0000259" key="9">
    <source>
        <dbReference type="PROSITE" id="PS50850"/>
    </source>
</evidence>
<dbReference type="PANTHER" id="PTHR23505:SF9">
    <property type="entry name" value="PROTEIN, PUTATIVE-RELATED"/>
    <property type="match status" value="1"/>
</dbReference>